<sequence>MPPRRILSEPTTPDPPRTQGPLGDILNLVQQLTPSKSDRQGRALHEQLGVVVSEAEDEYAAKESEIADLSNQLVPAKSQRRRKRFNRADDADESVEAPGAPEERVRKAGRHMQVNEAVWLEAEAAFDFATEFDSKANRIQAQIHDVVRLLPKVAVPLRTQEWIASAFADGTGGQRSATVTRLRHPSLIHLCDKDEYKHFSSSSSRFQHFKERIGYIAATETEGAYYSTFLAPILYDEFHGDIDVQHLFRNPFLLQIHASILRGPDGGQDLFTDHPHPVQGGHVQKLHRIKRTTTGAIANSAVWAIWLYSADTKFLDRGPETHINYVKRYFDYAEQLRKALARKKAWAIDLLQYWDDVLFPDADDDIDARGGEGQIAERESAMEAFDNVPSRQSTPASLDVGNENQGDDDDNDVNNGQAESTPTIPRVRQREPTPTAPTPEPPRNRRRTEEPAGSPPPAASTSRAGDSGRSSQVPPRGSKRRATLRR</sequence>
<name>A0AAV9ZXR4_9AGAR</name>
<feature type="region of interest" description="Disordered" evidence="1">
    <location>
        <begin position="1"/>
        <end position="23"/>
    </location>
</feature>
<feature type="compositionally biased region" description="Basic residues" evidence="1">
    <location>
        <begin position="477"/>
        <end position="486"/>
    </location>
</feature>
<feature type="region of interest" description="Disordered" evidence="1">
    <location>
        <begin position="385"/>
        <end position="486"/>
    </location>
</feature>
<evidence type="ECO:0000256" key="1">
    <source>
        <dbReference type="SAM" id="MobiDB-lite"/>
    </source>
</evidence>
<evidence type="ECO:0000313" key="2">
    <source>
        <dbReference type="EMBL" id="KAK6995695.1"/>
    </source>
</evidence>
<dbReference type="InterPro" id="IPR046521">
    <property type="entry name" value="DUF6698"/>
</dbReference>
<dbReference type="EMBL" id="JAWWNJ010000102">
    <property type="protein sequence ID" value="KAK6995695.1"/>
    <property type="molecule type" value="Genomic_DNA"/>
</dbReference>
<dbReference type="Pfam" id="PF20414">
    <property type="entry name" value="DUF6698"/>
    <property type="match status" value="1"/>
</dbReference>
<organism evidence="2 3">
    <name type="scientific">Favolaschia claudopus</name>
    <dbReference type="NCBI Taxonomy" id="2862362"/>
    <lineage>
        <taxon>Eukaryota</taxon>
        <taxon>Fungi</taxon>
        <taxon>Dikarya</taxon>
        <taxon>Basidiomycota</taxon>
        <taxon>Agaricomycotina</taxon>
        <taxon>Agaricomycetes</taxon>
        <taxon>Agaricomycetidae</taxon>
        <taxon>Agaricales</taxon>
        <taxon>Marasmiineae</taxon>
        <taxon>Mycenaceae</taxon>
        <taxon>Favolaschia</taxon>
    </lineage>
</organism>
<dbReference type="Proteomes" id="UP001362999">
    <property type="component" value="Unassembled WGS sequence"/>
</dbReference>
<protein>
    <submittedName>
        <fullName evidence="2">Uncharacterized protein</fullName>
    </submittedName>
</protein>
<reference evidence="2 3" key="1">
    <citation type="journal article" date="2024" name="J Genomics">
        <title>Draft genome sequencing and assembly of Favolaschia claudopus CIRM-BRFM 2984 isolated from oak limbs.</title>
        <authorList>
            <person name="Navarro D."/>
            <person name="Drula E."/>
            <person name="Chaduli D."/>
            <person name="Cazenave R."/>
            <person name="Ahrendt S."/>
            <person name="Wang J."/>
            <person name="Lipzen A."/>
            <person name="Daum C."/>
            <person name="Barry K."/>
            <person name="Grigoriev I.V."/>
            <person name="Favel A."/>
            <person name="Rosso M.N."/>
            <person name="Martin F."/>
        </authorList>
    </citation>
    <scope>NUCLEOTIDE SEQUENCE [LARGE SCALE GENOMIC DNA]</scope>
    <source>
        <strain evidence="2 3">CIRM-BRFM 2984</strain>
    </source>
</reference>
<accession>A0AAV9ZXR4</accession>
<gene>
    <name evidence="2" type="ORF">R3P38DRAFT_3223671</name>
</gene>
<feature type="region of interest" description="Disordered" evidence="1">
    <location>
        <begin position="77"/>
        <end position="106"/>
    </location>
</feature>
<comment type="caution">
    <text evidence="2">The sequence shown here is derived from an EMBL/GenBank/DDBJ whole genome shotgun (WGS) entry which is preliminary data.</text>
</comment>
<evidence type="ECO:0000313" key="3">
    <source>
        <dbReference type="Proteomes" id="UP001362999"/>
    </source>
</evidence>
<proteinExistence type="predicted"/>
<keyword evidence="3" id="KW-1185">Reference proteome</keyword>
<dbReference type="AlphaFoldDB" id="A0AAV9ZXR4"/>